<dbReference type="Proteomes" id="UP001529510">
    <property type="component" value="Unassembled WGS sequence"/>
</dbReference>
<comment type="caution">
    <text evidence="2">The sequence shown here is derived from an EMBL/GenBank/DDBJ whole genome shotgun (WGS) entry which is preliminary data.</text>
</comment>
<feature type="non-terminal residue" evidence="2">
    <location>
        <position position="113"/>
    </location>
</feature>
<accession>A0ABD0PVB4</accession>
<feature type="compositionally biased region" description="Basic and acidic residues" evidence="1">
    <location>
        <begin position="34"/>
        <end position="52"/>
    </location>
</feature>
<organism evidence="2 3">
    <name type="scientific">Cirrhinus mrigala</name>
    <name type="common">Mrigala</name>
    <dbReference type="NCBI Taxonomy" id="683832"/>
    <lineage>
        <taxon>Eukaryota</taxon>
        <taxon>Metazoa</taxon>
        <taxon>Chordata</taxon>
        <taxon>Craniata</taxon>
        <taxon>Vertebrata</taxon>
        <taxon>Euteleostomi</taxon>
        <taxon>Actinopterygii</taxon>
        <taxon>Neopterygii</taxon>
        <taxon>Teleostei</taxon>
        <taxon>Ostariophysi</taxon>
        <taxon>Cypriniformes</taxon>
        <taxon>Cyprinidae</taxon>
        <taxon>Labeoninae</taxon>
        <taxon>Labeonini</taxon>
        <taxon>Cirrhinus</taxon>
    </lineage>
</organism>
<evidence type="ECO:0000256" key="1">
    <source>
        <dbReference type="SAM" id="MobiDB-lite"/>
    </source>
</evidence>
<dbReference type="AlphaFoldDB" id="A0ABD0PVB4"/>
<keyword evidence="3" id="KW-1185">Reference proteome</keyword>
<evidence type="ECO:0000313" key="2">
    <source>
        <dbReference type="EMBL" id="KAL0177973.1"/>
    </source>
</evidence>
<proteinExistence type="predicted"/>
<feature type="non-terminal residue" evidence="2">
    <location>
        <position position="1"/>
    </location>
</feature>
<sequence>HAKSFAKVCIQQYFESISGEIVPQFQLPTKKGKGNKDEDGEKQKSDEEKLLGVRKEEDMNKVLWNWHTCKPALMLHKRAEEMNGHANLDTLSLSDERYNHTPVKTTAVAYYSK</sequence>
<protein>
    <submittedName>
        <fullName evidence="2">Uncharacterized protein</fullName>
    </submittedName>
</protein>
<dbReference type="EMBL" id="JAMKFB020000013">
    <property type="protein sequence ID" value="KAL0177973.1"/>
    <property type="molecule type" value="Genomic_DNA"/>
</dbReference>
<feature type="region of interest" description="Disordered" evidence="1">
    <location>
        <begin position="25"/>
        <end position="52"/>
    </location>
</feature>
<evidence type="ECO:0000313" key="3">
    <source>
        <dbReference type="Proteomes" id="UP001529510"/>
    </source>
</evidence>
<name>A0ABD0PVB4_CIRMR</name>
<gene>
    <name evidence="2" type="ORF">M9458_026867</name>
</gene>
<reference evidence="2 3" key="1">
    <citation type="submission" date="2024-05" db="EMBL/GenBank/DDBJ databases">
        <title>Genome sequencing and assembly of Indian major carp, Cirrhinus mrigala (Hamilton, 1822).</title>
        <authorList>
            <person name="Mohindra V."/>
            <person name="Chowdhury L.M."/>
            <person name="Lal K."/>
            <person name="Jena J.K."/>
        </authorList>
    </citation>
    <scope>NUCLEOTIDE SEQUENCE [LARGE SCALE GENOMIC DNA]</scope>
    <source>
        <strain evidence="2">CM1030</strain>
        <tissue evidence="2">Blood</tissue>
    </source>
</reference>